<dbReference type="InterPro" id="IPR001214">
    <property type="entry name" value="SET_dom"/>
</dbReference>
<name>A0AAD5UHR1_9FUNG</name>
<keyword evidence="12" id="KW-1185">Reference proteome</keyword>
<dbReference type="Gene3D" id="2.170.270.10">
    <property type="entry name" value="SET domain"/>
    <property type="match status" value="1"/>
</dbReference>
<feature type="compositionally biased region" description="Polar residues" evidence="9">
    <location>
        <begin position="302"/>
        <end position="318"/>
    </location>
</feature>
<proteinExistence type="predicted"/>
<feature type="region of interest" description="Disordered" evidence="9">
    <location>
        <begin position="19"/>
        <end position="212"/>
    </location>
</feature>
<reference evidence="11" key="1">
    <citation type="submission" date="2020-05" db="EMBL/GenBank/DDBJ databases">
        <title>Phylogenomic resolution of chytrid fungi.</title>
        <authorList>
            <person name="Stajich J.E."/>
            <person name="Amses K."/>
            <person name="Simmons R."/>
            <person name="Seto K."/>
            <person name="Myers J."/>
            <person name="Bonds A."/>
            <person name="Quandt C.A."/>
            <person name="Barry K."/>
            <person name="Liu P."/>
            <person name="Grigoriev I."/>
            <person name="Longcore J.E."/>
            <person name="James T.Y."/>
        </authorList>
    </citation>
    <scope>NUCLEOTIDE SEQUENCE</scope>
    <source>
        <strain evidence="11">PLAUS21</strain>
    </source>
</reference>
<feature type="compositionally biased region" description="Pro residues" evidence="9">
    <location>
        <begin position="184"/>
        <end position="193"/>
    </location>
</feature>
<dbReference type="GO" id="GO:0032259">
    <property type="term" value="P:methylation"/>
    <property type="evidence" value="ECO:0007669"/>
    <property type="project" value="UniProtKB-KW"/>
</dbReference>
<evidence type="ECO:0000256" key="5">
    <source>
        <dbReference type="ARBA" id="ARBA00022691"/>
    </source>
</evidence>
<evidence type="ECO:0000256" key="9">
    <source>
        <dbReference type="SAM" id="MobiDB-lite"/>
    </source>
</evidence>
<keyword evidence="3" id="KW-0489">Methyltransferase</keyword>
<evidence type="ECO:0000256" key="6">
    <source>
        <dbReference type="ARBA" id="ARBA00022853"/>
    </source>
</evidence>
<organism evidence="11 12">
    <name type="scientific">Boothiomyces macroporosus</name>
    <dbReference type="NCBI Taxonomy" id="261099"/>
    <lineage>
        <taxon>Eukaryota</taxon>
        <taxon>Fungi</taxon>
        <taxon>Fungi incertae sedis</taxon>
        <taxon>Chytridiomycota</taxon>
        <taxon>Chytridiomycota incertae sedis</taxon>
        <taxon>Chytridiomycetes</taxon>
        <taxon>Rhizophydiales</taxon>
        <taxon>Terramycetaceae</taxon>
        <taxon>Boothiomyces</taxon>
    </lineage>
</organism>
<keyword evidence="7" id="KW-0539">Nucleus</keyword>
<evidence type="ECO:0000256" key="7">
    <source>
        <dbReference type="ARBA" id="ARBA00023242"/>
    </source>
</evidence>
<evidence type="ECO:0000313" key="12">
    <source>
        <dbReference type="Proteomes" id="UP001210925"/>
    </source>
</evidence>
<dbReference type="EMBL" id="JADGKB010000055">
    <property type="protein sequence ID" value="KAJ3256155.1"/>
    <property type="molecule type" value="Genomic_DNA"/>
</dbReference>
<accession>A0AAD5UHR1</accession>
<evidence type="ECO:0000256" key="3">
    <source>
        <dbReference type="ARBA" id="ARBA00022603"/>
    </source>
</evidence>
<gene>
    <name evidence="11" type="primary">SETD1A</name>
    <name evidence="11" type="ORF">HK103_005724</name>
</gene>
<dbReference type="AlphaFoldDB" id="A0AAD5UHR1"/>
<feature type="compositionally biased region" description="Pro residues" evidence="9">
    <location>
        <begin position="50"/>
        <end position="59"/>
    </location>
</feature>
<evidence type="ECO:0000256" key="8">
    <source>
        <dbReference type="ARBA" id="ARBA00047571"/>
    </source>
</evidence>
<dbReference type="EC" id="2.1.1.354" evidence="2"/>
<keyword evidence="4" id="KW-0808">Transferase</keyword>
<comment type="catalytic activity">
    <reaction evidence="8">
        <text>L-lysyl(4)-[histone H3] + 3 S-adenosyl-L-methionine = N(6),N(6),N(6)-trimethyl-L-lysyl(4)-[histone H3] + 3 S-adenosyl-L-homocysteine + 3 H(+)</text>
        <dbReference type="Rhea" id="RHEA:60260"/>
        <dbReference type="Rhea" id="RHEA-COMP:15537"/>
        <dbReference type="Rhea" id="RHEA-COMP:15547"/>
        <dbReference type="ChEBI" id="CHEBI:15378"/>
        <dbReference type="ChEBI" id="CHEBI:29969"/>
        <dbReference type="ChEBI" id="CHEBI:57856"/>
        <dbReference type="ChEBI" id="CHEBI:59789"/>
        <dbReference type="ChEBI" id="CHEBI:61961"/>
        <dbReference type="EC" id="2.1.1.354"/>
    </reaction>
</comment>
<evidence type="ECO:0000256" key="1">
    <source>
        <dbReference type="ARBA" id="ARBA00004123"/>
    </source>
</evidence>
<comment type="caution">
    <text evidence="11">The sequence shown here is derived from an EMBL/GenBank/DDBJ whole genome shotgun (WGS) entry which is preliminary data.</text>
</comment>
<sequence>MKARGSKFGYIENIEFDLDGKKYHALKNRKQNDSRDKRKSPPRDTRVPSPTKPAVPEQPPFARGRSPDRYLPQKLPPRPRSPNWPRSPPRRSPPRYPPDYDRSYSRDLYRERPYDPRWDPRRYDPRKDYPRRDYDYRRDYRDFDPRYDRRDYPGDRWKRDPKYDNRDLDFRRPPPNRMPDSRYPNPPYPPYGPNYPNKSVNGNHPLPAPQAQSDRKFENTMDLIIKELGPMLEKDFKRKYLPKIAAEYFVKFKNQSLPSETEINPVHEKEAEQTYILPSFKKFKSTSPTDRKNLAKRRLQIIGTSSDESDNESQTSSLKPDLQHIDTESGTDSEASMDEKERPSETLIPEEINEAKPVVQKRKSKKERKPRKRVAKASNLSSSFVAVQESWTRPERTQFTFIEDFLSDTDYPSDGYASDVSLDFDSVTLYQSDTPKELKEALDKAKLMEIEKRRESRSIKDLKSKAKIRETCLDLGIPDEYLPPLNQSTISVPNSPRLLPDKCARTLTYREYRLRKQDPRTIDDEIEEQMEKDPTNIRTVFKTSSRAHRVHHRLVSSALDAQRSLLGTHADAIKYQQLKGQQKLLRFAKSKIHDWGLFACERIESQEIVIEYIGEVIRQKVADIREKNYEAVGIGSSYLFRIDEDRIIDATRKGNPNCSAKIIDVDDNKRIVIYANRDIEEGEEITYDYKFPIEDDKIPCLCGAAVSFVNVDLSWFFELVYKLHL</sequence>
<feature type="compositionally biased region" description="Basic and acidic residues" evidence="9">
    <location>
        <begin position="30"/>
        <end position="46"/>
    </location>
</feature>
<feature type="domain" description="SET" evidence="10">
    <location>
        <begin position="583"/>
        <end position="690"/>
    </location>
</feature>
<feature type="region of interest" description="Disordered" evidence="9">
    <location>
        <begin position="302"/>
        <end position="379"/>
    </location>
</feature>
<protein>
    <recommendedName>
        <fullName evidence="2">[histone H3]-lysine(4) N-trimethyltransferase</fullName>
        <ecNumber evidence="2">2.1.1.354</ecNumber>
    </recommendedName>
</protein>
<dbReference type="InterPro" id="IPR044570">
    <property type="entry name" value="Set1-like"/>
</dbReference>
<evidence type="ECO:0000259" key="10">
    <source>
        <dbReference type="PROSITE" id="PS50280"/>
    </source>
</evidence>
<dbReference type="SMART" id="SM00317">
    <property type="entry name" value="SET"/>
    <property type="match status" value="1"/>
</dbReference>
<evidence type="ECO:0000256" key="2">
    <source>
        <dbReference type="ARBA" id="ARBA00012182"/>
    </source>
</evidence>
<keyword evidence="5" id="KW-0949">S-adenosyl-L-methionine</keyword>
<dbReference type="SUPFAM" id="SSF82199">
    <property type="entry name" value="SET domain"/>
    <property type="match status" value="1"/>
</dbReference>
<dbReference type="GO" id="GO:0140999">
    <property type="term" value="F:histone H3K4 trimethyltransferase activity"/>
    <property type="evidence" value="ECO:0007669"/>
    <property type="project" value="UniProtKB-EC"/>
</dbReference>
<comment type="subcellular location">
    <subcellularLocation>
        <location evidence="1">Nucleus</location>
    </subcellularLocation>
</comment>
<evidence type="ECO:0000256" key="4">
    <source>
        <dbReference type="ARBA" id="ARBA00022679"/>
    </source>
</evidence>
<dbReference type="Proteomes" id="UP001210925">
    <property type="component" value="Unassembled WGS sequence"/>
</dbReference>
<evidence type="ECO:0000313" key="11">
    <source>
        <dbReference type="EMBL" id="KAJ3256155.1"/>
    </source>
</evidence>
<dbReference type="Pfam" id="PF00856">
    <property type="entry name" value="SET"/>
    <property type="match status" value="1"/>
</dbReference>
<dbReference type="PANTHER" id="PTHR45814:SF2">
    <property type="entry name" value="HISTONE-LYSINE N-METHYLTRANSFERASE SETD1"/>
    <property type="match status" value="1"/>
</dbReference>
<dbReference type="GO" id="GO:0048188">
    <property type="term" value="C:Set1C/COMPASS complex"/>
    <property type="evidence" value="ECO:0007669"/>
    <property type="project" value="TreeGrafter"/>
</dbReference>
<dbReference type="PANTHER" id="PTHR45814">
    <property type="entry name" value="HISTONE-LYSINE N-METHYLTRANSFERASE SETD1"/>
    <property type="match status" value="1"/>
</dbReference>
<keyword evidence="6" id="KW-0156">Chromatin regulator</keyword>
<feature type="compositionally biased region" description="Basic and acidic residues" evidence="9">
    <location>
        <begin position="98"/>
        <end position="172"/>
    </location>
</feature>
<dbReference type="InterPro" id="IPR046341">
    <property type="entry name" value="SET_dom_sf"/>
</dbReference>
<feature type="compositionally biased region" description="Basic residues" evidence="9">
    <location>
        <begin position="359"/>
        <end position="375"/>
    </location>
</feature>
<feature type="compositionally biased region" description="Pro residues" evidence="9">
    <location>
        <begin position="74"/>
        <end position="87"/>
    </location>
</feature>
<dbReference type="PROSITE" id="PS50280">
    <property type="entry name" value="SET"/>
    <property type="match status" value="1"/>
</dbReference>